<dbReference type="PROSITE" id="PS51369">
    <property type="entry name" value="TCP"/>
    <property type="match status" value="1"/>
</dbReference>
<name>A0AAV7GP69_DENCH</name>
<comment type="caution">
    <text evidence="8">The sequence shown here is derived from an EMBL/GenBank/DDBJ whole genome shotgun (WGS) entry which is preliminary data.</text>
</comment>
<dbReference type="Proteomes" id="UP000775213">
    <property type="component" value="Unassembled WGS sequence"/>
</dbReference>
<evidence type="ECO:0000256" key="6">
    <source>
        <dbReference type="SAM" id="MobiDB-lite"/>
    </source>
</evidence>
<reference evidence="8 9" key="1">
    <citation type="journal article" date="2021" name="Hortic Res">
        <title>Chromosome-scale assembly of the Dendrobium chrysotoxum genome enhances the understanding of orchid evolution.</title>
        <authorList>
            <person name="Zhang Y."/>
            <person name="Zhang G.Q."/>
            <person name="Zhang D."/>
            <person name="Liu X.D."/>
            <person name="Xu X.Y."/>
            <person name="Sun W.H."/>
            <person name="Yu X."/>
            <person name="Zhu X."/>
            <person name="Wang Z.W."/>
            <person name="Zhao X."/>
            <person name="Zhong W.Y."/>
            <person name="Chen H."/>
            <person name="Yin W.L."/>
            <person name="Huang T."/>
            <person name="Niu S.C."/>
            <person name="Liu Z.J."/>
        </authorList>
    </citation>
    <scope>NUCLEOTIDE SEQUENCE [LARGE SCALE GENOMIC DNA]</scope>
    <source>
        <strain evidence="8">Lindl</strain>
    </source>
</reference>
<gene>
    <name evidence="8" type="ORF">IEQ34_013152</name>
</gene>
<evidence type="ECO:0000256" key="5">
    <source>
        <dbReference type="ARBA" id="ARBA00023242"/>
    </source>
</evidence>
<dbReference type="InterPro" id="IPR005333">
    <property type="entry name" value="Transcription_factor_TCP"/>
</dbReference>
<evidence type="ECO:0000313" key="9">
    <source>
        <dbReference type="Proteomes" id="UP000775213"/>
    </source>
</evidence>
<evidence type="ECO:0000256" key="3">
    <source>
        <dbReference type="ARBA" id="ARBA00023125"/>
    </source>
</evidence>
<keyword evidence="9" id="KW-1185">Reference proteome</keyword>
<accession>A0AAV7GP69</accession>
<sequence>MIKDTEEEERFPITNSEGNTTIINNKTTTGSNSRLWSSLKDSRIVRVSRAFGGKDRHSKVCTVRGLRDRRVRLSVPTAIQLYDLQDRLGLNQPSKVVDWLLNAAQHEINKLPPLEYPFENFIQSHQSSDQASKAKSNYNPDQCFNVEEHNLEVESPALMFQDVGIYNAQSSFHQDHNLLSNNSRGGGGGGGGDQALGLISNIGSFPYASVYHWDQSNRSYLSQFEIISSQVDVAPASVFSSYTTSTVPACELEGISTQQNLPLNTPVARILIKFDVTRSFPNEMCNNS</sequence>
<organism evidence="8 9">
    <name type="scientific">Dendrobium chrysotoxum</name>
    <name type="common">Orchid</name>
    <dbReference type="NCBI Taxonomy" id="161865"/>
    <lineage>
        <taxon>Eukaryota</taxon>
        <taxon>Viridiplantae</taxon>
        <taxon>Streptophyta</taxon>
        <taxon>Embryophyta</taxon>
        <taxon>Tracheophyta</taxon>
        <taxon>Spermatophyta</taxon>
        <taxon>Magnoliopsida</taxon>
        <taxon>Liliopsida</taxon>
        <taxon>Asparagales</taxon>
        <taxon>Orchidaceae</taxon>
        <taxon>Epidendroideae</taxon>
        <taxon>Malaxideae</taxon>
        <taxon>Dendrobiinae</taxon>
        <taxon>Dendrobium</taxon>
    </lineage>
</organism>
<dbReference type="GO" id="GO:0003700">
    <property type="term" value="F:DNA-binding transcription factor activity"/>
    <property type="evidence" value="ECO:0007669"/>
    <property type="project" value="InterPro"/>
</dbReference>
<comment type="subcellular location">
    <subcellularLocation>
        <location evidence="1">Nucleus</location>
    </subcellularLocation>
</comment>
<evidence type="ECO:0000259" key="7">
    <source>
        <dbReference type="PROSITE" id="PS51369"/>
    </source>
</evidence>
<feature type="domain" description="TCP" evidence="7">
    <location>
        <begin position="53"/>
        <end position="111"/>
    </location>
</feature>
<keyword evidence="2" id="KW-0805">Transcription regulation</keyword>
<dbReference type="InterPro" id="IPR017887">
    <property type="entry name" value="TF_TCP_subgr"/>
</dbReference>
<dbReference type="AlphaFoldDB" id="A0AAV7GP69"/>
<dbReference type="Pfam" id="PF03634">
    <property type="entry name" value="TCP"/>
    <property type="match status" value="1"/>
</dbReference>
<dbReference type="EMBL" id="JAGFBR010000012">
    <property type="protein sequence ID" value="KAH0457837.1"/>
    <property type="molecule type" value="Genomic_DNA"/>
</dbReference>
<dbReference type="GO" id="GO:0043565">
    <property type="term" value="F:sequence-specific DNA binding"/>
    <property type="evidence" value="ECO:0007669"/>
    <property type="project" value="TreeGrafter"/>
</dbReference>
<feature type="region of interest" description="Disordered" evidence="6">
    <location>
        <begin position="1"/>
        <end position="26"/>
    </location>
</feature>
<evidence type="ECO:0000313" key="8">
    <source>
        <dbReference type="EMBL" id="KAH0457837.1"/>
    </source>
</evidence>
<evidence type="ECO:0000256" key="1">
    <source>
        <dbReference type="ARBA" id="ARBA00004123"/>
    </source>
</evidence>
<dbReference type="GO" id="GO:0005634">
    <property type="term" value="C:nucleus"/>
    <property type="evidence" value="ECO:0007669"/>
    <property type="project" value="UniProtKB-SubCell"/>
</dbReference>
<keyword evidence="4" id="KW-0804">Transcription</keyword>
<evidence type="ECO:0000256" key="4">
    <source>
        <dbReference type="ARBA" id="ARBA00023163"/>
    </source>
</evidence>
<evidence type="ECO:0000256" key="2">
    <source>
        <dbReference type="ARBA" id="ARBA00023015"/>
    </source>
</evidence>
<proteinExistence type="predicted"/>
<dbReference type="PANTHER" id="PTHR31072:SF147">
    <property type="entry name" value="TRANSCRIPTION FACTOR TCP13"/>
    <property type="match status" value="1"/>
</dbReference>
<protein>
    <recommendedName>
        <fullName evidence="7">TCP domain-containing protein</fullName>
    </recommendedName>
</protein>
<keyword evidence="5" id="KW-0539">Nucleus</keyword>
<dbReference type="PANTHER" id="PTHR31072">
    <property type="entry name" value="TRANSCRIPTION FACTOR TCP4-RELATED"/>
    <property type="match status" value="1"/>
</dbReference>
<keyword evidence="3" id="KW-0238">DNA-binding</keyword>